<reference evidence="2" key="1">
    <citation type="submission" date="2024-06" db="EMBL/GenBank/DDBJ databases">
        <title>Caproicibacterium argilliputei sp. nov, a novel caproic acid producing anaerobic bacterium isolated from pit mud.</title>
        <authorList>
            <person name="Zeng C."/>
        </authorList>
    </citation>
    <scope>NUCLEOTIDE SEQUENCE [LARGE SCALE GENOMIC DNA]</scope>
    <source>
        <strain evidence="2">ZCY20-5</strain>
    </source>
</reference>
<dbReference type="RefSeq" id="WP_275844936.1">
    <property type="nucleotide sequence ID" value="NZ_CP135996.1"/>
</dbReference>
<evidence type="ECO:0000313" key="1">
    <source>
        <dbReference type="EMBL" id="WOC32359.1"/>
    </source>
</evidence>
<protein>
    <submittedName>
        <fullName evidence="1">Uncharacterized protein</fullName>
    </submittedName>
</protein>
<evidence type="ECO:0000313" key="2">
    <source>
        <dbReference type="Proteomes" id="UP001300604"/>
    </source>
</evidence>
<sequence>MKKYSQQIRLSEEDHAYLDAYKTEHQLSSFSEAVAHILLERRVQESLISLQLKEILNIQSITRAAAKSAADSAWLCLALLNDQMATATDPTHYKNDSLQLRAARQQLMTVLKEKQVRYYDKRKEE</sequence>
<proteinExistence type="predicted"/>
<dbReference type="KEGG" id="carl:PXC00_00395"/>
<reference evidence="2" key="3">
    <citation type="submission" date="2024-06" db="EMBL/GenBank/DDBJ databases">
        <authorList>
            <person name="Zeng C."/>
        </authorList>
    </citation>
    <scope>NUCLEOTIDE SEQUENCE [LARGE SCALE GENOMIC DNA]</scope>
    <source>
        <strain evidence="2">ZCY20-5</strain>
    </source>
</reference>
<dbReference type="AlphaFoldDB" id="A0AA97D8P5"/>
<gene>
    <name evidence="1" type="ORF">PXC00_00395</name>
</gene>
<dbReference type="Proteomes" id="UP001300604">
    <property type="component" value="Chromosome"/>
</dbReference>
<dbReference type="EMBL" id="CP135996">
    <property type="protein sequence ID" value="WOC32359.1"/>
    <property type="molecule type" value="Genomic_DNA"/>
</dbReference>
<accession>A0AA97D8P5</accession>
<organism evidence="1 2">
    <name type="scientific">Caproicibacterium argilliputei</name>
    <dbReference type="NCBI Taxonomy" id="3030016"/>
    <lineage>
        <taxon>Bacteria</taxon>
        <taxon>Bacillati</taxon>
        <taxon>Bacillota</taxon>
        <taxon>Clostridia</taxon>
        <taxon>Eubacteriales</taxon>
        <taxon>Oscillospiraceae</taxon>
        <taxon>Caproicibacterium</taxon>
    </lineage>
</organism>
<reference evidence="1 2" key="2">
    <citation type="submission" date="2024-06" db="EMBL/GenBank/DDBJ databases">
        <title>Caproicibacterium argilliputei sp. nov, a novel caproic acid producing anaerobic bacterium isolated from pit mud.</title>
        <authorList>
            <person name="Xia S."/>
        </authorList>
    </citation>
    <scope>NUCLEOTIDE SEQUENCE [LARGE SCALE GENOMIC DNA]</scope>
    <source>
        <strain evidence="1 2">ZCY20-5</strain>
    </source>
</reference>
<name>A0AA97D8P5_9FIRM</name>
<keyword evidence="2" id="KW-1185">Reference proteome</keyword>